<keyword evidence="3 4" id="KW-0408">Iron</keyword>
<comment type="caution">
    <text evidence="6">The sequence shown here is derived from an EMBL/GenBank/DDBJ whole genome shotgun (WGS) entry which is preliminary data.</text>
</comment>
<evidence type="ECO:0000256" key="3">
    <source>
        <dbReference type="ARBA" id="ARBA00023004"/>
    </source>
</evidence>
<name>A0A9X2J1H9_9SPHN</name>
<dbReference type="GO" id="GO:0046872">
    <property type="term" value="F:metal ion binding"/>
    <property type="evidence" value="ECO:0007669"/>
    <property type="project" value="UniProtKB-KW"/>
</dbReference>
<dbReference type="GO" id="GO:0009055">
    <property type="term" value="F:electron transfer activity"/>
    <property type="evidence" value="ECO:0007669"/>
    <property type="project" value="InterPro"/>
</dbReference>
<dbReference type="PANTHER" id="PTHR35008:SF8">
    <property type="entry name" value="ALCOHOL DEHYDROGENASE CYTOCHROME C SUBUNIT"/>
    <property type="match status" value="1"/>
</dbReference>
<protein>
    <submittedName>
        <fullName evidence="6">Cytochrome c</fullName>
    </submittedName>
</protein>
<dbReference type="Gene3D" id="1.10.760.10">
    <property type="entry name" value="Cytochrome c-like domain"/>
    <property type="match status" value="2"/>
</dbReference>
<evidence type="ECO:0000256" key="4">
    <source>
        <dbReference type="PROSITE-ProRule" id="PRU00433"/>
    </source>
</evidence>
<sequence length="272" mass="29772">MIRTTFIFLAGTALMSCTQDEPIARADFADATFIGAQSSSVAERRAHGARLADVLGCTSCHAENLQGEAFADDPDGEVIYAPNLTREIGKYSDAEFERLMRTGEHRWRENLFYMPSKSLQRLSDPDMAALAMYLRSLEPAGRNWPFPKDGEATERLVELGIFSTSNAKVDAFRDNVPPDFGPQFALGRYIASVTCAECHGADLSGVPNGAPGLQNMGAYDAQALELLLSKGINRHYETSGMMTLVARRELSALTDAERTAVIDYVMALSEDE</sequence>
<feature type="domain" description="Cytochrome c" evidence="5">
    <location>
        <begin position="182"/>
        <end position="269"/>
    </location>
</feature>
<dbReference type="PROSITE" id="PS51257">
    <property type="entry name" value="PROKAR_LIPOPROTEIN"/>
    <property type="match status" value="1"/>
</dbReference>
<feature type="domain" description="Cytochrome c" evidence="5">
    <location>
        <begin position="43"/>
        <end position="138"/>
    </location>
</feature>
<dbReference type="InterPro" id="IPR051459">
    <property type="entry name" value="Cytochrome_c-type_DH"/>
</dbReference>
<keyword evidence="1 4" id="KW-0349">Heme</keyword>
<gene>
    <name evidence="6" type="ORF">NDO55_05575</name>
</gene>
<dbReference type="GO" id="GO:0020037">
    <property type="term" value="F:heme binding"/>
    <property type="evidence" value="ECO:0007669"/>
    <property type="project" value="InterPro"/>
</dbReference>
<keyword evidence="2 4" id="KW-0479">Metal-binding</keyword>
<organism evidence="6 7">
    <name type="scientific">Sphingomicrobium sediminis</name>
    <dbReference type="NCBI Taxonomy" id="2950949"/>
    <lineage>
        <taxon>Bacteria</taxon>
        <taxon>Pseudomonadati</taxon>
        <taxon>Pseudomonadota</taxon>
        <taxon>Alphaproteobacteria</taxon>
        <taxon>Sphingomonadales</taxon>
        <taxon>Sphingomonadaceae</taxon>
        <taxon>Sphingomicrobium</taxon>
    </lineage>
</organism>
<proteinExistence type="predicted"/>
<dbReference type="Proteomes" id="UP001155128">
    <property type="component" value="Unassembled WGS sequence"/>
</dbReference>
<dbReference type="RefSeq" id="WP_252113234.1">
    <property type="nucleotide sequence ID" value="NZ_JAMSHT010000001.1"/>
</dbReference>
<accession>A0A9X2J1H9</accession>
<keyword evidence="7" id="KW-1185">Reference proteome</keyword>
<dbReference type="InterPro" id="IPR009056">
    <property type="entry name" value="Cyt_c-like_dom"/>
</dbReference>
<dbReference type="AlphaFoldDB" id="A0A9X2J1H9"/>
<dbReference type="SUPFAM" id="SSF46626">
    <property type="entry name" value="Cytochrome c"/>
    <property type="match status" value="2"/>
</dbReference>
<evidence type="ECO:0000313" key="6">
    <source>
        <dbReference type="EMBL" id="MCM8557288.1"/>
    </source>
</evidence>
<evidence type="ECO:0000259" key="5">
    <source>
        <dbReference type="PROSITE" id="PS51007"/>
    </source>
</evidence>
<reference evidence="6" key="1">
    <citation type="submission" date="2022-06" db="EMBL/GenBank/DDBJ databases">
        <title>Sphingomicrobium sedimins sp. nov., a marine bacterium isolated from tidal flat.</title>
        <authorList>
            <person name="Kim C.-H."/>
            <person name="Yoo Y."/>
            <person name="Kim J.-J."/>
        </authorList>
    </citation>
    <scope>NUCLEOTIDE SEQUENCE</scope>
    <source>
        <strain evidence="6">GRR-S6-50</strain>
    </source>
</reference>
<evidence type="ECO:0000256" key="1">
    <source>
        <dbReference type="ARBA" id="ARBA00022617"/>
    </source>
</evidence>
<evidence type="ECO:0000256" key="2">
    <source>
        <dbReference type="ARBA" id="ARBA00022723"/>
    </source>
</evidence>
<evidence type="ECO:0000313" key="7">
    <source>
        <dbReference type="Proteomes" id="UP001155128"/>
    </source>
</evidence>
<dbReference type="PANTHER" id="PTHR35008">
    <property type="entry name" value="BLL4482 PROTEIN-RELATED"/>
    <property type="match status" value="1"/>
</dbReference>
<dbReference type="EMBL" id="JAMSHT010000001">
    <property type="protein sequence ID" value="MCM8557288.1"/>
    <property type="molecule type" value="Genomic_DNA"/>
</dbReference>
<dbReference type="InterPro" id="IPR036909">
    <property type="entry name" value="Cyt_c-like_dom_sf"/>
</dbReference>
<dbReference type="PROSITE" id="PS51007">
    <property type="entry name" value="CYTC"/>
    <property type="match status" value="2"/>
</dbReference>
<dbReference type="Pfam" id="PF00034">
    <property type="entry name" value="Cytochrom_C"/>
    <property type="match status" value="2"/>
</dbReference>